<organism evidence="2 3">
    <name type="scientific">Sporothrix stenoceras</name>
    <dbReference type="NCBI Taxonomy" id="5173"/>
    <lineage>
        <taxon>Eukaryota</taxon>
        <taxon>Fungi</taxon>
        <taxon>Dikarya</taxon>
        <taxon>Ascomycota</taxon>
        <taxon>Pezizomycotina</taxon>
        <taxon>Sordariomycetes</taxon>
        <taxon>Sordariomycetidae</taxon>
        <taxon>Ophiostomatales</taxon>
        <taxon>Ophiostomataceae</taxon>
        <taxon>Sporothrix</taxon>
    </lineage>
</organism>
<protein>
    <submittedName>
        <fullName evidence="2">Uncharacterized protein</fullName>
    </submittedName>
</protein>
<evidence type="ECO:0000256" key="1">
    <source>
        <dbReference type="SAM" id="MobiDB-lite"/>
    </source>
</evidence>
<feature type="compositionally biased region" description="Pro residues" evidence="1">
    <location>
        <begin position="121"/>
        <end position="137"/>
    </location>
</feature>
<keyword evidence="3" id="KW-1185">Reference proteome</keyword>
<feature type="region of interest" description="Disordered" evidence="1">
    <location>
        <begin position="92"/>
        <end position="171"/>
    </location>
</feature>
<gene>
    <name evidence="2" type="ORF">Sste5346_006427</name>
</gene>
<accession>A0ABR3YZ04</accession>
<reference evidence="2 3" key="1">
    <citation type="journal article" date="2024" name="IMA Fungus">
        <title>IMA Genome - F19 : A genome assembly and annotation guide to empower mycologists, including annotated draft genome sequences of Ceratocystis pirilliformis, Diaporthe australafricana, Fusarium ophioides, Paecilomyces lecythidis, and Sporothrix stenoceras.</title>
        <authorList>
            <person name="Aylward J."/>
            <person name="Wilson A.M."/>
            <person name="Visagie C.M."/>
            <person name="Spraker J."/>
            <person name="Barnes I."/>
            <person name="Buitendag C."/>
            <person name="Ceriani C."/>
            <person name="Del Mar Angel L."/>
            <person name="du Plessis D."/>
            <person name="Fuchs T."/>
            <person name="Gasser K."/>
            <person name="Kramer D."/>
            <person name="Li W."/>
            <person name="Munsamy K."/>
            <person name="Piso A."/>
            <person name="Price J.L."/>
            <person name="Sonnekus B."/>
            <person name="Thomas C."/>
            <person name="van der Nest A."/>
            <person name="van Dijk A."/>
            <person name="van Heerden A."/>
            <person name="van Vuuren N."/>
            <person name="Yilmaz N."/>
            <person name="Duong T.A."/>
            <person name="van der Merwe N.A."/>
            <person name="Wingfield M.J."/>
            <person name="Wingfield B.D."/>
        </authorList>
    </citation>
    <scope>NUCLEOTIDE SEQUENCE [LARGE SCALE GENOMIC DNA]</scope>
    <source>
        <strain evidence="2 3">CMW 5346</strain>
    </source>
</reference>
<evidence type="ECO:0000313" key="2">
    <source>
        <dbReference type="EMBL" id="KAL1893596.1"/>
    </source>
</evidence>
<comment type="caution">
    <text evidence="2">The sequence shown here is derived from an EMBL/GenBank/DDBJ whole genome shotgun (WGS) entry which is preliminary data.</text>
</comment>
<evidence type="ECO:0000313" key="3">
    <source>
        <dbReference type="Proteomes" id="UP001583186"/>
    </source>
</evidence>
<feature type="region of interest" description="Disordered" evidence="1">
    <location>
        <begin position="1"/>
        <end position="30"/>
    </location>
</feature>
<dbReference type="Proteomes" id="UP001583186">
    <property type="component" value="Unassembled WGS sequence"/>
</dbReference>
<sequence length="189" mass="21676">MPTSRDHRSRSRERTPTDDNKNDNNNDNHLEHIIRKVLALALNKFDQNKVDTKEDTRAPNTERAPGERGGDNDLAKLVLSHAVQFGVRRYLKSREKKAKAKAVKSPKPNVKMPRYVGAPAGGPPLPGPLPGPPPGPPDRGIGSASQYYYPPSPQRCYPEDRRQERRERYERRLERERLEQLERMRAIKK</sequence>
<dbReference type="EMBL" id="JAWCUI010000037">
    <property type="protein sequence ID" value="KAL1893596.1"/>
    <property type="molecule type" value="Genomic_DNA"/>
</dbReference>
<name>A0ABR3YZ04_9PEZI</name>
<feature type="compositionally biased region" description="Basic residues" evidence="1">
    <location>
        <begin position="92"/>
        <end position="104"/>
    </location>
</feature>
<feature type="compositionally biased region" description="Basic and acidic residues" evidence="1">
    <location>
        <begin position="157"/>
        <end position="171"/>
    </location>
</feature>
<feature type="compositionally biased region" description="Basic and acidic residues" evidence="1">
    <location>
        <begin position="46"/>
        <end position="57"/>
    </location>
</feature>
<proteinExistence type="predicted"/>
<feature type="compositionally biased region" description="Basic and acidic residues" evidence="1">
    <location>
        <begin position="64"/>
        <end position="73"/>
    </location>
</feature>
<feature type="region of interest" description="Disordered" evidence="1">
    <location>
        <begin position="46"/>
        <end position="73"/>
    </location>
</feature>